<feature type="compositionally biased region" description="Low complexity" evidence="1">
    <location>
        <begin position="36"/>
        <end position="45"/>
    </location>
</feature>
<comment type="caution">
    <text evidence="2">The sequence shown here is derived from an EMBL/GenBank/DDBJ whole genome shotgun (WGS) entry which is preliminary data.</text>
</comment>
<accession>A0A8J2J5V3</accession>
<evidence type="ECO:0000313" key="3">
    <source>
        <dbReference type="Proteomes" id="UP000708208"/>
    </source>
</evidence>
<feature type="region of interest" description="Disordered" evidence="1">
    <location>
        <begin position="36"/>
        <end position="81"/>
    </location>
</feature>
<proteinExistence type="predicted"/>
<dbReference type="EMBL" id="CAJVCH010005686">
    <property type="protein sequence ID" value="CAG7658841.1"/>
    <property type="molecule type" value="Genomic_DNA"/>
</dbReference>
<reference evidence="2" key="1">
    <citation type="submission" date="2021-06" db="EMBL/GenBank/DDBJ databases">
        <authorList>
            <person name="Hodson N. C."/>
            <person name="Mongue J. A."/>
            <person name="Jaron S. K."/>
        </authorList>
    </citation>
    <scope>NUCLEOTIDE SEQUENCE</scope>
</reference>
<feature type="non-terminal residue" evidence="2">
    <location>
        <position position="118"/>
    </location>
</feature>
<dbReference type="AlphaFoldDB" id="A0A8J2J5V3"/>
<dbReference type="Proteomes" id="UP000708208">
    <property type="component" value="Unassembled WGS sequence"/>
</dbReference>
<protein>
    <submittedName>
        <fullName evidence="2">Uncharacterized protein</fullName>
    </submittedName>
</protein>
<evidence type="ECO:0000313" key="2">
    <source>
        <dbReference type="EMBL" id="CAG7658841.1"/>
    </source>
</evidence>
<evidence type="ECO:0000256" key="1">
    <source>
        <dbReference type="SAM" id="MobiDB-lite"/>
    </source>
</evidence>
<sequence>MIGEKGADLILKHWSKVPPSPSQPVFHRYRPFTFTSSSTTRRSSTVNKKSRDDISSPQGIFNGRPKISSITSAPSPVPASQDGLESLLNIKTLVEKMGTGNVEATLHGLTESSRDNAV</sequence>
<gene>
    <name evidence="2" type="ORF">AFUS01_LOCUS1029</name>
</gene>
<name>A0A8J2J5V3_9HEXA</name>
<organism evidence="2 3">
    <name type="scientific">Allacma fusca</name>
    <dbReference type="NCBI Taxonomy" id="39272"/>
    <lineage>
        <taxon>Eukaryota</taxon>
        <taxon>Metazoa</taxon>
        <taxon>Ecdysozoa</taxon>
        <taxon>Arthropoda</taxon>
        <taxon>Hexapoda</taxon>
        <taxon>Collembola</taxon>
        <taxon>Symphypleona</taxon>
        <taxon>Sminthuridae</taxon>
        <taxon>Allacma</taxon>
    </lineage>
</organism>
<keyword evidence="3" id="KW-1185">Reference proteome</keyword>